<dbReference type="PANTHER" id="PTHR35004">
    <property type="entry name" value="TRANSPOSASE RV3428C-RELATED"/>
    <property type="match status" value="1"/>
</dbReference>
<feature type="domain" description="Integrase catalytic" evidence="1">
    <location>
        <begin position="157"/>
        <end position="321"/>
    </location>
</feature>
<dbReference type="EMBL" id="MHLU01000165">
    <property type="protein sequence ID" value="OGZ16718.1"/>
    <property type="molecule type" value="Genomic_DNA"/>
</dbReference>
<organism evidence="2 3">
    <name type="scientific">Candidatus Lloydbacteria bacterium RIFOXYC12_FULL_46_25</name>
    <dbReference type="NCBI Taxonomy" id="1798670"/>
    <lineage>
        <taxon>Bacteria</taxon>
        <taxon>Candidatus Lloydiibacteriota</taxon>
    </lineage>
</organism>
<evidence type="ECO:0000313" key="3">
    <source>
        <dbReference type="Proteomes" id="UP000178106"/>
    </source>
</evidence>
<dbReference type="GO" id="GO:0015074">
    <property type="term" value="P:DNA integration"/>
    <property type="evidence" value="ECO:0007669"/>
    <property type="project" value="InterPro"/>
</dbReference>
<accession>A0A1G2DV67</accession>
<evidence type="ECO:0000313" key="2">
    <source>
        <dbReference type="EMBL" id="OGZ16718.1"/>
    </source>
</evidence>
<dbReference type="PANTHER" id="PTHR35004:SF6">
    <property type="entry name" value="TRANSPOSASE"/>
    <property type="match status" value="1"/>
</dbReference>
<dbReference type="InterPro" id="IPR001584">
    <property type="entry name" value="Integrase_cat-core"/>
</dbReference>
<gene>
    <name evidence="2" type="ORF">A2494_02525</name>
</gene>
<dbReference type="InterPro" id="IPR036397">
    <property type="entry name" value="RNaseH_sf"/>
</dbReference>
<comment type="caution">
    <text evidence="2">The sequence shown here is derived from an EMBL/GenBank/DDBJ whole genome shotgun (WGS) entry which is preliminary data.</text>
</comment>
<reference evidence="2 3" key="1">
    <citation type="journal article" date="2016" name="Nat. Commun.">
        <title>Thousands of microbial genomes shed light on interconnected biogeochemical processes in an aquifer system.</title>
        <authorList>
            <person name="Anantharaman K."/>
            <person name="Brown C.T."/>
            <person name="Hug L.A."/>
            <person name="Sharon I."/>
            <person name="Castelle C.J."/>
            <person name="Probst A.J."/>
            <person name="Thomas B.C."/>
            <person name="Singh A."/>
            <person name="Wilkins M.J."/>
            <person name="Karaoz U."/>
            <person name="Brodie E.L."/>
            <person name="Williams K.H."/>
            <person name="Hubbard S.S."/>
            <person name="Banfield J.F."/>
        </authorList>
    </citation>
    <scope>NUCLEOTIDE SEQUENCE [LARGE SCALE GENOMIC DNA]</scope>
</reference>
<dbReference type="Proteomes" id="UP000178106">
    <property type="component" value="Unassembled WGS sequence"/>
</dbReference>
<dbReference type="SUPFAM" id="SSF53098">
    <property type="entry name" value="Ribonuclease H-like"/>
    <property type="match status" value="1"/>
</dbReference>
<evidence type="ECO:0000259" key="1">
    <source>
        <dbReference type="PROSITE" id="PS50994"/>
    </source>
</evidence>
<dbReference type="GO" id="GO:0003676">
    <property type="term" value="F:nucleic acid binding"/>
    <property type="evidence" value="ECO:0007669"/>
    <property type="project" value="InterPro"/>
</dbReference>
<proteinExistence type="predicted"/>
<dbReference type="PROSITE" id="PS50994">
    <property type="entry name" value="INTEGRASE"/>
    <property type="match status" value="1"/>
</dbReference>
<dbReference type="AlphaFoldDB" id="A0A1G2DV67"/>
<protein>
    <recommendedName>
        <fullName evidence="1">Integrase catalytic domain-containing protein</fullName>
    </recommendedName>
</protein>
<name>A0A1G2DV67_9BACT</name>
<dbReference type="Gene3D" id="3.30.420.10">
    <property type="entry name" value="Ribonuclease H-like superfamily/Ribonuclease H"/>
    <property type="match status" value="1"/>
</dbReference>
<dbReference type="InterPro" id="IPR012337">
    <property type="entry name" value="RNaseH-like_sf"/>
</dbReference>
<dbReference type="Pfam" id="PF00665">
    <property type="entry name" value="rve"/>
    <property type="match status" value="1"/>
</dbReference>
<sequence>MEQEQREEVARFRFGVISDLVGAVRLEPGESAQIIREKCEQRYNIPHSSRSRISEPTLRRWIVQYEKSDRKLKSLYPANRADQGKSRRVDDETIAALVRLKRQKPSVPVERLIDEMKAKSLITPGTTLYQSTAYRILKHVGLTGRSISANTDRRRFEAEYPNDIWQSDVMHGPSVEVDGKMRKTYLIAVLDDHSRLLPHAEFFLSERLEFWLVTFRQALLTRGLPRKLYVDNGAAFRSKHLERICASLGIALTHTPPYTPQGRGKIERFFRTVRTRFLPYCKGNTLEELNLSLDVWIRKEYHQRPHSSTSETPFARFARHLEIIRTAPADLEDHFRKAARRRVAKDRTISLDGRIFEAPTKLIGEYVCLLYHEGQTDRVEVFHQNASHGLLVPVDLKVNCQVKRHRDKDRLQLEEQSENRCTSGQLSFANKEVKP</sequence>